<accession>A0A8H7SIW1</accession>
<sequence>MKSNFNQRFDDLSLAVISNHKSTTDITQDLGCFHQHVTSIDQITKVLYSDYNVVLVDFTGIDSPWKWINELLSNKDKDIIQCVISSYTPTNPPTTFLPRQSYLMKNGSQVAVNPNMELMYSYLHAGSARTDLTAAYNLQDIEQNGANCKILAWHFLAEIGNKLGFVPKYGA</sequence>
<name>A0A8H7SIW1_9FUNG</name>
<keyword evidence="2" id="KW-1185">Reference proteome</keyword>
<evidence type="ECO:0000313" key="2">
    <source>
        <dbReference type="Proteomes" id="UP000613177"/>
    </source>
</evidence>
<evidence type="ECO:0000313" key="1">
    <source>
        <dbReference type="EMBL" id="KAG2229305.1"/>
    </source>
</evidence>
<reference evidence="1" key="1">
    <citation type="submission" date="2021-01" db="EMBL/GenBank/DDBJ databases">
        <title>Metabolic potential, ecology and presence of endohyphal bacteria is reflected in genomic diversity of Mucoromycotina.</title>
        <authorList>
            <person name="Muszewska A."/>
            <person name="Okrasinska A."/>
            <person name="Steczkiewicz K."/>
            <person name="Drgas O."/>
            <person name="Orlowska M."/>
            <person name="Perlinska-Lenart U."/>
            <person name="Aleksandrzak-Piekarczyk T."/>
            <person name="Szatraj K."/>
            <person name="Zielenkiewicz U."/>
            <person name="Pilsyk S."/>
            <person name="Malc E."/>
            <person name="Mieczkowski P."/>
            <person name="Kruszewska J.S."/>
            <person name="Biernat P."/>
            <person name="Pawlowska J."/>
        </authorList>
    </citation>
    <scope>NUCLEOTIDE SEQUENCE</scope>
    <source>
        <strain evidence="1">WA0000018081</strain>
    </source>
</reference>
<dbReference type="EMBL" id="JAEPRE010000287">
    <property type="protein sequence ID" value="KAG2229305.1"/>
    <property type="molecule type" value="Genomic_DNA"/>
</dbReference>
<comment type="caution">
    <text evidence="1">The sequence shown here is derived from an EMBL/GenBank/DDBJ whole genome shotgun (WGS) entry which is preliminary data.</text>
</comment>
<organism evidence="1 2">
    <name type="scientific">Thamnidium elegans</name>
    <dbReference type="NCBI Taxonomy" id="101142"/>
    <lineage>
        <taxon>Eukaryota</taxon>
        <taxon>Fungi</taxon>
        <taxon>Fungi incertae sedis</taxon>
        <taxon>Mucoromycota</taxon>
        <taxon>Mucoromycotina</taxon>
        <taxon>Mucoromycetes</taxon>
        <taxon>Mucorales</taxon>
        <taxon>Mucorineae</taxon>
        <taxon>Mucoraceae</taxon>
        <taxon>Thamnidium</taxon>
    </lineage>
</organism>
<gene>
    <name evidence="1" type="ORF">INT48_005342</name>
</gene>
<dbReference type="Proteomes" id="UP000613177">
    <property type="component" value="Unassembled WGS sequence"/>
</dbReference>
<dbReference type="AlphaFoldDB" id="A0A8H7SIW1"/>
<protein>
    <submittedName>
        <fullName evidence="1">Uncharacterized protein</fullName>
    </submittedName>
</protein>
<dbReference type="PANTHER" id="PTHR35506">
    <property type="entry name" value="OS02G0135600 PROTEIN"/>
    <property type="match status" value="1"/>
</dbReference>
<proteinExistence type="predicted"/>
<dbReference type="PANTHER" id="PTHR35506:SF1">
    <property type="entry name" value="OS02G0135600 PROTEIN"/>
    <property type="match status" value="1"/>
</dbReference>